<dbReference type="CDD" id="cd07576">
    <property type="entry name" value="R-amidase_like"/>
    <property type="match status" value="1"/>
</dbReference>
<gene>
    <name evidence="3" type="ORF">CVT23_16575</name>
</gene>
<feature type="domain" description="CN hydrolase" evidence="2">
    <location>
        <begin position="1"/>
        <end position="235"/>
    </location>
</feature>
<dbReference type="OrthoDB" id="9811121at2"/>
<dbReference type="PANTHER" id="PTHR43674">
    <property type="entry name" value="NITRILASE C965.09-RELATED"/>
    <property type="match status" value="1"/>
</dbReference>
<organism evidence="3 4">
    <name type="scientific">Minwuia thermotolerans</name>
    <dbReference type="NCBI Taxonomy" id="2056226"/>
    <lineage>
        <taxon>Bacteria</taxon>
        <taxon>Pseudomonadati</taxon>
        <taxon>Pseudomonadota</taxon>
        <taxon>Alphaproteobacteria</taxon>
        <taxon>Minwuiales</taxon>
        <taxon>Minwuiaceae</taxon>
        <taxon>Minwuia</taxon>
    </lineage>
</organism>
<dbReference type="InterPro" id="IPR036526">
    <property type="entry name" value="C-N_Hydrolase_sf"/>
</dbReference>
<dbReference type="PROSITE" id="PS50263">
    <property type="entry name" value="CN_HYDROLASE"/>
    <property type="match status" value="1"/>
</dbReference>
<dbReference type="InterPro" id="IPR050345">
    <property type="entry name" value="Aliph_Amidase/BUP"/>
</dbReference>
<dbReference type="RefSeq" id="WP_109796048.1">
    <property type="nucleotide sequence ID" value="NZ_PHIG01000043.1"/>
</dbReference>
<dbReference type="AlphaFoldDB" id="A0A2M9FYQ7"/>
<evidence type="ECO:0000259" key="2">
    <source>
        <dbReference type="PROSITE" id="PS50263"/>
    </source>
</evidence>
<reference evidence="3 4" key="1">
    <citation type="submission" date="2017-11" db="EMBL/GenBank/DDBJ databases">
        <title>Draft genome sequence of Rhizobiales bacterium SY3-13.</title>
        <authorList>
            <person name="Sun C."/>
        </authorList>
    </citation>
    <scope>NUCLEOTIDE SEQUENCE [LARGE SCALE GENOMIC DNA]</scope>
    <source>
        <strain evidence="3 4">SY3-13</strain>
    </source>
</reference>
<evidence type="ECO:0000313" key="4">
    <source>
        <dbReference type="Proteomes" id="UP000229498"/>
    </source>
</evidence>
<protein>
    <submittedName>
        <fullName evidence="3">Hydrolase</fullName>
    </submittedName>
</protein>
<dbReference type="PANTHER" id="PTHR43674:SF16">
    <property type="entry name" value="CARBON-NITROGEN FAMILY, PUTATIVE (AFU_ORTHOLOGUE AFUA_5G02350)-RELATED"/>
    <property type="match status" value="1"/>
</dbReference>
<dbReference type="SUPFAM" id="SSF56317">
    <property type="entry name" value="Carbon-nitrogen hydrolase"/>
    <property type="match status" value="1"/>
</dbReference>
<dbReference type="InterPro" id="IPR044083">
    <property type="entry name" value="RamA-like"/>
</dbReference>
<dbReference type="InterPro" id="IPR003010">
    <property type="entry name" value="C-N_Hydrolase"/>
</dbReference>
<sequence>MRVGVFQSGPGGRPTDRLARLERAMDDQSHNLVVCPELFMSGYNIGLDRIRERAEPADGPFAQAAADLARRRGTALAWGYPERDGDRLYNAALCIGPDGGVLNRRRKLLLPPSYEGEVFASGDQPPAVFEVAGLRCGMLICYEAEFPEAVRALARAGAEAILVPTALARQWRVVADATIPARSFENGVWMVYADHAGEENGLACAGLSCIVSPFGEVRARAGVADETLIGAVIDRDSVARAQARLPYLADLPTLLARIGPVRR</sequence>
<evidence type="ECO:0000256" key="1">
    <source>
        <dbReference type="ARBA" id="ARBA00022801"/>
    </source>
</evidence>
<keyword evidence="4" id="KW-1185">Reference proteome</keyword>
<dbReference type="Proteomes" id="UP000229498">
    <property type="component" value="Unassembled WGS sequence"/>
</dbReference>
<keyword evidence="1 3" id="KW-0378">Hydrolase</keyword>
<name>A0A2M9FYQ7_9PROT</name>
<comment type="caution">
    <text evidence="3">The sequence shown here is derived from an EMBL/GenBank/DDBJ whole genome shotgun (WGS) entry which is preliminary data.</text>
</comment>
<dbReference type="Pfam" id="PF00795">
    <property type="entry name" value="CN_hydrolase"/>
    <property type="match status" value="1"/>
</dbReference>
<dbReference type="Gene3D" id="3.60.110.10">
    <property type="entry name" value="Carbon-nitrogen hydrolase"/>
    <property type="match status" value="1"/>
</dbReference>
<dbReference type="EMBL" id="PHIG01000043">
    <property type="protein sequence ID" value="PJK28569.1"/>
    <property type="molecule type" value="Genomic_DNA"/>
</dbReference>
<proteinExistence type="predicted"/>
<dbReference type="GO" id="GO:0016811">
    <property type="term" value="F:hydrolase activity, acting on carbon-nitrogen (but not peptide) bonds, in linear amides"/>
    <property type="evidence" value="ECO:0007669"/>
    <property type="project" value="TreeGrafter"/>
</dbReference>
<evidence type="ECO:0000313" key="3">
    <source>
        <dbReference type="EMBL" id="PJK28569.1"/>
    </source>
</evidence>
<accession>A0A2M9FYQ7</accession>